<comment type="caution">
    <text evidence="11">The sequence shown here is derived from an EMBL/GenBank/DDBJ whole genome shotgun (WGS) entry which is preliminary data.</text>
</comment>
<comment type="similarity">
    <text evidence="2">Belongs to the major facilitator superfamily.</text>
</comment>
<dbReference type="FunFam" id="1.20.1720.10:FF:000013">
    <property type="entry name" value="Related to multidrug resistance proteins"/>
    <property type="match status" value="1"/>
</dbReference>
<feature type="compositionally biased region" description="Low complexity" evidence="8">
    <location>
        <begin position="118"/>
        <end position="128"/>
    </location>
</feature>
<dbReference type="InterPro" id="IPR011701">
    <property type="entry name" value="MFS"/>
</dbReference>
<dbReference type="EMBL" id="SEOQ01000793">
    <property type="protein sequence ID" value="TFY56858.1"/>
    <property type="molecule type" value="Genomic_DNA"/>
</dbReference>
<feature type="transmembrane region" description="Helical" evidence="9">
    <location>
        <begin position="409"/>
        <end position="426"/>
    </location>
</feature>
<protein>
    <recommendedName>
        <fullName evidence="10">Major facilitator superfamily (MFS) profile domain-containing protein</fullName>
    </recommendedName>
</protein>
<gene>
    <name evidence="11" type="ORF">EVG20_g8765</name>
</gene>
<evidence type="ECO:0000256" key="9">
    <source>
        <dbReference type="SAM" id="Phobius"/>
    </source>
</evidence>
<organism evidence="11 12">
    <name type="scientific">Dentipellis fragilis</name>
    <dbReference type="NCBI Taxonomy" id="205917"/>
    <lineage>
        <taxon>Eukaryota</taxon>
        <taxon>Fungi</taxon>
        <taxon>Dikarya</taxon>
        <taxon>Basidiomycota</taxon>
        <taxon>Agaricomycotina</taxon>
        <taxon>Agaricomycetes</taxon>
        <taxon>Russulales</taxon>
        <taxon>Hericiaceae</taxon>
        <taxon>Dentipellis</taxon>
    </lineage>
</organism>
<dbReference type="STRING" id="205917.A0A4Y9Y4L1"/>
<feature type="transmembrane region" description="Helical" evidence="9">
    <location>
        <begin position="311"/>
        <end position="332"/>
    </location>
</feature>
<sequence>MSLFPTLLVSARWPALIYSTGYVYLIDRPEGGSAAPGQDNLIRELKCSETIVSLEAGAMMTDEDESMMQKSIFSDGPRGVREPAASRQCASSLCHSLGNFPNRVLQNDENALSRSLEPCSSPHSSPAKAPLPPPSLRELAMASTQSPPADFPEDPDSKSQVPETKPQPGGHWKDNEQHVLPKNRLWIVFGGLMACTFLAALDQTIVATALPTIVERLGGGKEYSWVGSAYLLSATALAPLYGKVSDLVGRKPILYASIAIFLIGSALCGAAQNMIWLIVCRAVQGIGGGGIIQLVQITISDIVSLEDRGKYGGLLGATWGIASVVGPLLGGVFTDHVSWRWCFFINLPTGGIAFLILFFFLHLNPHQGMSLRQHVAQFDFVGLFLMIGGVICLLIGFNSGETNWSSAETIALLTVGAVLLLLSGINELFTPRSPIIPPRLFKTRTTAIILVINLLHAIAFFGGAYYLPLYFQVLGSSATGAGVKMLPFSLGGAFFSATSGIIVTRTGAYRPVMWFAWAIMVLGWGLMTQLDDTSNMAEKVLYPLVTAMGVGSLFQTPLIGLQAAMPIKDMATSTGAFGFLRTLGGTIGVSIGQAIYSSTLQRKVAQLHIDFDTSPAALSESVRQLKNIADPVTRQAIIHAYTQSISTIWIVNAPLVGAGFIMVLFIKQYSLKRKTIQSDGKPKDVEAGESDTPAPDAANGVEKPHDNIAEEDREPTLHGLDDEKAGFAPSEKSTTSQKEKDTRYVPTPLTTGGRSGRVEIGDEGGGGISVT</sequence>
<dbReference type="GO" id="GO:0005886">
    <property type="term" value="C:plasma membrane"/>
    <property type="evidence" value="ECO:0007669"/>
    <property type="project" value="UniProtKB-SubCell"/>
</dbReference>
<name>A0A4Y9Y4L1_9AGAM</name>
<dbReference type="PROSITE" id="PS50850">
    <property type="entry name" value="MFS"/>
    <property type="match status" value="1"/>
</dbReference>
<feature type="domain" description="Major facilitator superfamily (MFS) profile" evidence="10">
    <location>
        <begin position="188"/>
        <end position="671"/>
    </location>
</feature>
<evidence type="ECO:0000313" key="11">
    <source>
        <dbReference type="EMBL" id="TFY56858.1"/>
    </source>
</evidence>
<proteinExistence type="inferred from homology"/>
<evidence type="ECO:0000256" key="7">
    <source>
        <dbReference type="ARBA" id="ARBA00023136"/>
    </source>
</evidence>
<feature type="transmembrane region" description="Helical" evidence="9">
    <location>
        <begin position="185"/>
        <end position="211"/>
    </location>
</feature>
<dbReference type="InterPro" id="IPR036259">
    <property type="entry name" value="MFS_trans_sf"/>
</dbReference>
<comment type="subcellular location">
    <subcellularLocation>
        <location evidence="1">Cell membrane</location>
        <topology evidence="1">Multi-pass membrane protein</topology>
    </subcellularLocation>
</comment>
<keyword evidence="5 9" id="KW-0812">Transmembrane</keyword>
<feature type="transmembrane region" description="Helical" evidence="9">
    <location>
        <begin position="486"/>
        <end position="504"/>
    </location>
</feature>
<keyword evidence="4" id="KW-1003">Cell membrane</keyword>
<dbReference type="PANTHER" id="PTHR23501:SF102">
    <property type="entry name" value="DRUG TRANSPORTER, PUTATIVE (AFU_ORTHOLOGUE AFUA_3G08530)-RELATED"/>
    <property type="match status" value="1"/>
</dbReference>
<feature type="transmembrane region" description="Helical" evidence="9">
    <location>
        <begin position="223"/>
        <end position="241"/>
    </location>
</feature>
<keyword evidence="6 9" id="KW-1133">Transmembrane helix</keyword>
<evidence type="ECO:0000256" key="1">
    <source>
        <dbReference type="ARBA" id="ARBA00004651"/>
    </source>
</evidence>
<dbReference type="PRINTS" id="PR01036">
    <property type="entry name" value="TCRTETB"/>
</dbReference>
<feature type="region of interest" description="Disordered" evidence="8">
    <location>
        <begin position="677"/>
        <end position="771"/>
    </location>
</feature>
<evidence type="ECO:0000256" key="2">
    <source>
        <dbReference type="ARBA" id="ARBA00008335"/>
    </source>
</evidence>
<feature type="transmembrane region" description="Helical" evidence="9">
    <location>
        <begin position="540"/>
        <end position="564"/>
    </location>
</feature>
<dbReference type="SUPFAM" id="SSF103473">
    <property type="entry name" value="MFS general substrate transporter"/>
    <property type="match status" value="1"/>
</dbReference>
<evidence type="ECO:0000256" key="6">
    <source>
        <dbReference type="ARBA" id="ARBA00022989"/>
    </source>
</evidence>
<feature type="compositionally biased region" description="Basic and acidic residues" evidence="8">
    <location>
        <begin position="702"/>
        <end position="725"/>
    </location>
</feature>
<feature type="transmembrane region" description="Helical" evidence="9">
    <location>
        <begin position="282"/>
        <end position="299"/>
    </location>
</feature>
<dbReference type="InterPro" id="IPR020846">
    <property type="entry name" value="MFS_dom"/>
</dbReference>
<dbReference type="GO" id="GO:0022857">
    <property type="term" value="F:transmembrane transporter activity"/>
    <property type="evidence" value="ECO:0007669"/>
    <property type="project" value="InterPro"/>
</dbReference>
<feature type="transmembrane region" description="Helical" evidence="9">
    <location>
        <begin position="253"/>
        <end position="276"/>
    </location>
</feature>
<feature type="transmembrane region" description="Helical" evidence="9">
    <location>
        <begin position="648"/>
        <end position="666"/>
    </location>
</feature>
<feature type="region of interest" description="Disordered" evidence="8">
    <location>
        <begin position="113"/>
        <end position="176"/>
    </location>
</feature>
<evidence type="ECO:0000256" key="3">
    <source>
        <dbReference type="ARBA" id="ARBA00022448"/>
    </source>
</evidence>
<evidence type="ECO:0000256" key="4">
    <source>
        <dbReference type="ARBA" id="ARBA00022475"/>
    </source>
</evidence>
<feature type="transmembrane region" description="Helical" evidence="9">
    <location>
        <begin position="511"/>
        <end position="528"/>
    </location>
</feature>
<dbReference type="InterPro" id="IPR004638">
    <property type="entry name" value="EmrB-like"/>
</dbReference>
<dbReference type="AlphaFoldDB" id="A0A4Y9Y4L1"/>
<dbReference type="Proteomes" id="UP000298327">
    <property type="component" value="Unassembled WGS sequence"/>
</dbReference>
<evidence type="ECO:0000259" key="10">
    <source>
        <dbReference type="PROSITE" id="PS50850"/>
    </source>
</evidence>
<dbReference type="Gene3D" id="1.20.1720.10">
    <property type="entry name" value="Multidrug resistance protein D"/>
    <property type="match status" value="1"/>
</dbReference>
<dbReference type="OrthoDB" id="10021397at2759"/>
<feature type="transmembrane region" description="Helical" evidence="9">
    <location>
        <begin position="375"/>
        <end position="397"/>
    </location>
</feature>
<evidence type="ECO:0000256" key="8">
    <source>
        <dbReference type="SAM" id="MobiDB-lite"/>
    </source>
</evidence>
<accession>A0A4Y9Y4L1</accession>
<evidence type="ECO:0000256" key="5">
    <source>
        <dbReference type="ARBA" id="ARBA00022692"/>
    </source>
</evidence>
<reference evidence="11 12" key="1">
    <citation type="submission" date="2019-02" db="EMBL/GenBank/DDBJ databases">
        <title>Genome sequencing of the rare red list fungi Dentipellis fragilis.</title>
        <authorList>
            <person name="Buettner E."/>
            <person name="Kellner H."/>
        </authorList>
    </citation>
    <scope>NUCLEOTIDE SEQUENCE [LARGE SCALE GENOMIC DNA]</scope>
    <source>
        <strain evidence="11 12">DSM 105465</strain>
    </source>
</reference>
<keyword evidence="3" id="KW-0813">Transport</keyword>
<dbReference type="NCBIfam" id="TIGR00711">
    <property type="entry name" value="efflux_EmrB"/>
    <property type="match status" value="1"/>
</dbReference>
<dbReference type="Pfam" id="PF07690">
    <property type="entry name" value="MFS_1"/>
    <property type="match status" value="1"/>
</dbReference>
<keyword evidence="12" id="KW-1185">Reference proteome</keyword>
<dbReference type="Gene3D" id="1.20.1250.20">
    <property type="entry name" value="MFS general substrate transporter like domains"/>
    <property type="match status" value="1"/>
</dbReference>
<keyword evidence="7 9" id="KW-0472">Membrane</keyword>
<feature type="transmembrane region" description="Helical" evidence="9">
    <location>
        <begin position="338"/>
        <end position="363"/>
    </location>
</feature>
<feature type="transmembrane region" description="Helical" evidence="9">
    <location>
        <begin position="576"/>
        <end position="596"/>
    </location>
</feature>
<evidence type="ECO:0000313" key="12">
    <source>
        <dbReference type="Proteomes" id="UP000298327"/>
    </source>
</evidence>
<dbReference type="CDD" id="cd17502">
    <property type="entry name" value="MFS_Azr1_MDR_like"/>
    <property type="match status" value="1"/>
</dbReference>
<feature type="transmembrane region" description="Helical" evidence="9">
    <location>
        <begin position="447"/>
        <end position="466"/>
    </location>
</feature>
<dbReference type="PANTHER" id="PTHR23501">
    <property type="entry name" value="MAJOR FACILITATOR SUPERFAMILY"/>
    <property type="match status" value="1"/>
</dbReference>